<dbReference type="EMBL" id="HAEE01001678">
    <property type="protein sequence ID" value="SBR21698.1"/>
    <property type="molecule type" value="Transcribed_RNA"/>
</dbReference>
<accession>A0A1A8JNL0</accession>
<feature type="compositionally biased region" description="Polar residues" evidence="1">
    <location>
        <begin position="1"/>
        <end position="15"/>
    </location>
</feature>
<feature type="region of interest" description="Disordered" evidence="1">
    <location>
        <begin position="1"/>
        <end position="41"/>
    </location>
</feature>
<dbReference type="AlphaFoldDB" id="A0A1A8JNL0"/>
<feature type="non-terminal residue" evidence="2">
    <location>
        <position position="1"/>
    </location>
</feature>
<evidence type="ECO:0000256" key="1">
    <source>
        <dbReference type="SAM" id="MobiDB-lite"/>
    </source>
</evidence>
<organism evidence="2">
    <name type="scientific">Nothobranchius kuhntae</name>
    <name type="common">Beira killifish</name>
    <dbReference type="NCBI Taxonomy" id="321403"/>
    <lineage>
        <taxon>Eukaryota</taxon>
        <taxon>Metazoa</taxon>
        <taxon>Chordata</taxon>
        <taxon>Craniata</taxon>
        <taxon>Vertebrata</taxon>
        <taxon>Euteleostomi</taxon>
        <taxon>Actinopterygii</taxon>
        <taxon>Neopterygii</taxon>
        <taxon>Teleostei</taxon>
        <taxon>Neoteleostei</taxon>
        <taxon>Acanthomorphata</taxon>
        <taxon>Ovalentaria</taxon>
        <taxon>Atherinomorphae</taxon>
        <taxon>Cyprinodontiformes</taxon>
        <taxon>Nothobranchiidae</taxon>
        <taxon>Nothobranchius</taxon>
    </lineage>
</organism>
<feature type="non-terminal residue" evidence="2">
    <location>
        <position position="41"/>
    </location>
</feature>
<proteinExistence type="predicted"/>
<sequence>NLSGYRLSDLQTPRTQRYPVVGPPHSKSCCDVDNDRFGGGE</sequence>
<reference evidence="2" key="1">
    <citation type="submission" date="2016-05" db="EMBL/GenBank/DDBJ databases">
        <authorList>
            <person name="Lavstsen T."/>
            <person name="Jespersen J.S."/>
        </authorList>
    </citation>
    <scope>NUCLEOTIDE SEQUENCE</scope>
    <source>
        <tissue evidence="2">Brain</tissue>
    </source>
</reference>
<reference evidence="2" key="2">
    <citation type="submission" date="2016-06" db="EMBL/GenBank/DDBJ databases">
        <title>The genome of a short-lived fish provides insights into sex chromosome evolution and the genetic control of aging.</title>
        <authorList>
            <person name="Reichwald K."/>
            <person name="Felder M."/>
            <person name="Petzold A."/>
            <person name="Koch P."/>
            <person name="Groth M."/>
            <person name="Platzer M."/>
        </authorList>
    </citation>
    <scope>NUCLEOTIDE SEQUENCE</scope>
    <source>
        <tissue evidence="2">Brain</tissue>
    </source>
</reference>
<name>A0A1A8JNL0_NOTKU</name>
<gene>
    <name evidence="2" type="primary">FGF6B</name>
</gene>
<evidence type="ECO:0000313" key="2">
    <source>
        <dbReference type="EMBL" id="SBR21698.1"/>
    </source>
</evidence>
<protein>
    <submittedName>
        <fullName evidence="2">Fibroblast growth factor 6b</fullName>
    </submittedName>
</protein>
<feature type="compositionally biased region" description="Basic and acidic residues" evidence="1">
    <location>
        <begin position="28"/>
        <end position="41"/>
    </location>
</feature>